<dbReference type="Proteomes" id="UP000004713">
    <property type="component" value="Unassembled WGS sequence"/>
</dbReference>
<comment type="caution">
    <text evidence="1">The sequence shown here is derived from an EMBL/GenBank/DDBJ whole genome shotgun (WGS) entry which is preliminary data.</text>
</comment>
<gene>
    <name evidence="1" type="ORF">BACSTE_00098</name>
</gene>
<dbReference type="HOGENOM" id="CLU_3132520_0_0_10"/>
<accession>B0NKY2</accession>
<reference evidence="1 2" key="1">
    <citation type="submission" date="2007-11" db="EMBL/GenBank/DDBJ databases">
        <title>Draft genome sequence of Bacteroides stercoris(ATCC 43183).</title>
        <authorList>
            <person name="Sudarsanam P."/>
            <person name="Ley R."/>
            <person name="Guruge J."/>
            <person name="Turnbaugh P.J."/>
            <person name="Mahowald M."/>
            <person name="Liep D."/>
            <person name="Gordon J."/>
        </authorList>
    </citation>
    <scope>NUCLEOTIDE SEQUENCE [LARGE SCALE GENOMIC DNA]</scope>
    <source>
        <strain evidence="1 2">ATCC 43183</strain>
    </source>
</reference>
<evidence type="ECO:0000313" key="1">
    <source>
        <dbReference type="EMBL" id="EDS16975.1"/>
    </source>
</evidence>
<protein>
    <submittedName>
        <fullName evidence="1">Uncharacterized protein</fullName>
    </submittedName>
</protein>
<reference evidence="1 2" key="2">
    <citation type="submission" date="2007-11" db="EMBL/GenBank/DDBJ databases">
        <authorList>
            <person name="Fulton L."/>
            <person name="Clifton S."/>
            <person name="Fulton B."/>
            <person name="Xu J."/>
            <person name="Minx P."/>
            <person name="Pepin K.H."/>
            <person name="Johnson M."/>
            <person name="Thiruvilangam P."/>
            <person name="Bhonagiri V."/>
            <person name="Nash W.E."/>
            <person name="Mardis E.R."/>
            <person name="Wilson R.K."/>
        </authorList>
    </citation>
    <scope>NUCLEOTIDE SEQUENCE [LARGE SCALE GENOMIC DNA]</scope>
    <source>
        <strain evidence="1 2">ATCC 43183</strain>
    </source>
</reference>
<name>B0NKY2_BACSE</name>
<proteinExistence type="predicted"/>
<evidence type="ECO:0000313" key="2">
    <source>
        <dbReference type="Proteomes" id="UP000004713"/>
    </source>
</evidence>
<dbReference type="EMBL" id="ABFZ02000010">
    <property type="protein sequence ID" value="EDS16975.1"/>
    <property type="molecule type" value="Genomic_DNA"/>
</dbReference>
<organism evidence="1 2">
    <name type="scientific">Bacteroides stercoris ATCC 43183</name>
    <dbReference type="NCBI Taxonomy" id="449673"/>
    <lineage>
        <taxon>Bacteria</taxon>
        <taxon>Pseudomonadati</taxon>
        <taxon>Bacteroidota</taxon>
        <taxon>Bacteroidia</taxon>
        <taxon>Bacteroidales</taxon>
        <taxon>Bacteroidaceae</taxon>
        <taxon>Bacteroides</taxon>
    </lineage>
</organism>
<sequence>MQSCIQSIQLHSFKFQEIPSFPFCPTDLENRKKKRGYFYKGNRLGAPLE</sequence>
<dbReference type="AlphaFoldDB" id="B0NKY2"/>